<keyword evidence="1" id="KW-0808">Transferase</keyword>
<keyword evidence="1" id="KW-0012">Acyltransferase</keyword>
<dbReference type="PANTHER" id="PTHR23416:SF78">
    <property type="entry name" value="LIPOPOLYSACCHARIDE BIOSYNTHESIS O-ACETYL TRANSFERASE WBBJ-RELATED"/>
    <property type="match status" value="1"/>
</dbReference>
<dbReference type="Proteomes" id="UP000643207">
    <property type="component" value="Unassembled WGS sequence"/>
</dbReference>
<comment type="caution">
    <text evidence="1">The sequence shown here is derived from an EMBL/GenBank/DDBJ whole genome shotgun (WGS) entry which is preliminary data.</text>
</comment>
<name>A0A9X0XGV8_9BURK</name>
<dbReference type="Gene3D" id="2.160.10.10">
    <property type="entry name" value="Hexapeptide repeat proteins"/>
    <property type="match status" value="1"/>
</dbReference>
<keyword evidence="2" id="KW-1185">Reference proteome</keyword>
<evidence type="ECO:0000313" key="1">
    <source>
        <dbReference type="EMBL" id="MBL0720701.1"/>
    </source>
</evidence>
<protein>
    <submittedName>
        <fullName evidence="1">Acyltransferase</fullName>
    </submittedName>
</protein>
<dbReference type="PANTHER" id="PTHR23416">
    <property type="entry name" value="SIALIC ACID SYNTHASE-RELATED"/>
    <property type="match status" value="1"/>
</dbReference>
<dbReference type="EMBL" id="JAERRA010000002">
    <property type="protein sequence ID" value="MBL0720701.1"/>
    <property type="molecule type" value="Genomic_DNA"/>
</dbReference>
<dbReference type="CDD" id="cd04647">
    <property type="entry name" value="LbH_MAT_like"/>
    <property type="match status" value="1"/>
</dbReference>
<dbReference type="Pfam" id="PF00132">
    <property type="entry name" value="Hexapep"/>
    <property type="match status" value="1"/>
</dbReference>
<dbReference type="SUPFAM" id="SSF51161">
    <property type="entry name" value="Trimeric LpxA-like enzymes"/>
    <property type="match status" value="1"/>
</dbReference>
<dbReference type="AlphaFoldDB" id="A0A9X0XGV8"/>
<dbReference type="InterPro" id="IPR001451">
    <property type="entry name" value="Hexapep"/>
</dbReference>
<gene>
    <name evidence="1" type="ORF">JI742_12475</name>
</gene>
<dbReference type="InterPro" id="IPR051159">
    <property type="entry name" value="Hexapeptide_acetyltransf"/>
</dbReference>
<proteinExistence type="predicted"/>
<dbReference type="InterPro" id="IPR011004">
    <property type="entry name" value="Trimer_LpxA-like_sf"/>
</dbReference>
<sequence>MKRLINRVWRALVAPRMVYGWRHPRDGRWLAHTRISTATRIEQPEQLDLGDHVYIGPFNLLDASGGLHIGEGCQITTHCALLSHSSHQALRLAGRAYWGHPQPPGFVRDAVQVGAYTFIGPHSTVMPGSRIGRGVLVRAYSYVSGEVPDFAIVAGQPARVVGDTRDGDRAWLADHPEWRAAYLAWAESPEAGPQP</sequence>
<accession>A0A9X0XGV8</accession>
<dbReference type="RefSeq" id="WP_201827336.1">
    <property type="nucleotide sequence ID" value="NZ_JAERRA010000002.1"/>
</dbReference>
<dbReference type="GO" id="GO:0016746">
    <property type="term" value="F:acyltransferase activity"/>
    <property type="evidence" value="ECO:0007669"/>
    <property type="project" value="UniProtKB-KW"/>
</dbReference>
<organism evidence="1 2">
    <name type="scientific">Aquariibacter lacus</name>
    <dbReference type="NCBI Taxonomy" id="2801332"/>
    <lineage>
        <taxon>Bacteria</taxon>
        <taxon>Pseudomonadati</taxon>
        <taxon>Pseudomonadota</taxon>
        <taxon>Betaproteobacteria</taxon>
        <taxon>Burkholderiales</taxon>
        <taxon>Sphaerotilaceae</taxon>
        <taxon>Aquariibacter</taxon>
    </lineage>
</organism>
<evidence type="ECO:0000313" key="2">
    <source>
        <dbReference type="Proteomes" id="UP000643207"/>
    </source>
</evidence>
<reference evidence="1 2" key="1">
    <citation type="submission" date="2021-01" db="EMBL/GenBank/DDBJ databases">
        <title>Piscinibacter sp. Jin2 Genome sequencing and assembly.</title>
        <authorList>
            <person name="Kim I."/>
        </authorList>
    </citation>
    <scope>NUCLEOTIDE SEQUENCE [LARGE SCALE GENOMIC DNA]</scope>
    <source>
        <strain evidence="1 2">Jin2</strain>
    </source>
</reference>